<reference evidence="1" key="1">
    <citation type="journal article" date="2015" name="Nature">
        <title>Complex archaea that bridge the gap between prokaryotes and eukaryotes.</title>
        <authorList>
            <person name="Spang A."/>
            <person name="Saw J.H."/>
            <person name="Jorgensen S.L."/>
            <person name="Zaremba-Niedzwiedzka K."/>
            <person name="Martijn J."/>
            <person name="Lind A.E."/>
            <person name="van Eijk R."/>
            <person name="Schleper C."/>
            <person name="Guy L."/>
            <person name="Ettema T.J."/>
        </authorList>
    </citation>
    <scope>NUCLEOTIDE SEQUENCE</scope>
</reference>
<evidence type="ECO:0000313" key="1">
    <source>
        <dbReference type="EMBL" id="KKN06737.1"/>
    </source>
</evidence>
<organism evidence="1">
    <name type="scientific">marine sediment metagenome</name>
    <dbReference type="NCBI Taxonomy" id="412755"/>
    <lineage>
        <taxon>unclassified sequences</taxon>
        <taxon>metagenomes</taxon>
        <taxon>ecological metagenomes</taxon>
    </lineage>
</organism>
<protein>
    <submittedName>
        <fullName evidence="1">Uncharacterized protein</fullName>
    </submittedName>
</protein>
<comment type="caution">
    <text evidence="1">The sequence shown here is derived from an EMBL/GenBank/DDBJ whole genome shotgun (WGS) entry which is preliminary data.</text>
</comment>
<name>A0A0F9N4J5_9ZZZZ</name>
<accession>A0A0F9N4J5</accession>
<dbReference type="Pfam" id="PF19586">
    <property type="entry name" value="DUF6093"/>
    <property type="match status" value="1"/>
</dbReference>
<sequence length="137" mass="15530">MTVPLLTDIELAGIRADVEQFFEDTCTVERITTLGVLNHATGEFSGEVRDLIYTGVCFIKPIISRRDRFDEVGQGLVFSRQYRIGLPFTVDDIQIRDLFTSLTSRDTQVVGRELMVRDVLIGSNLGYRRLTVQDVVE</sequence>
<dbReference type="EMBL" id="LAZR01004651">
    <property type="protein sequence ID" value="KKN06737.1"/>
    <property type="molecule type" value="Genomic_DNA"/>
</dbReference>
<proteinExistence type="predicted"/>
<dbReference type="AlphaFoldDB" id="A0A0F9N4J5"/>
<dbReference type="InterPro" id="IPR046075">
    <property type="entry name" value="DUF6093"/>
</dbReference>
<gene>
    <name evidence="1" type="ORF">LCGC14_1074210</name>
</gene>